<gene>
    <name evidence="16" type="ORF">FPQ14_10795</name>
</gene>
<sequence length="688" mass="78206">MCRKNKVIQISILTLFYSPMMFSGYALAETSHDTIIVTPNDDSDNRKNSLSPTFQQEQVKQKQTAGATNLIILEQENRLSTLQDALDYQPGIIIQNFFGGTDQPRLNIRGSGVQSAPLSRGVLLLQDGLPITDADGDFHISTLDMREARLISVYRGANNTHPQANSLGGELNFISYTEKDELGSARYEYGAFGREAAQIALGHSGYDMDGRISLSYDHFDGYRDHSTSQRKTVRSNFGYSNENFENRTWLSWTDLRFDIPGPLSQRKSKSDPTSIFKVMQMRDPHRNVQQGRIANRANWTLDNQAIELGLWYQRTHDNFVTPTDYVLSDSNTIGSQLTYNMTFDNFSYRSALAWDKTNLDRQLLMNRRHTKMNKRSLGKYDATAENVYGSIGSSWQINNEWQLNLDTKITHAKREVDARHNKNALDQAWTFWSPKLGVIWNQTNDTRFYANLSTSNEPASFREIITSDGMKAKINKLNRQKGITAEIGGNGKITQELNWDIALYRSIIKDEYITTYDTSGTAIGVFNYGAKTRHQGIEAGLKGLIPSVFISGDIEYRLAWTYNDFRFMGGEYNRNYIAGIPRNTITAEILYKYDNWTLGPNIHWSPTNTPVDHANNMNVQYRDKYVALGFKINYQNPNGWSAYLTADNLTNKHYATASVANNVVKSKQENTLFPAMGFNLNSGLVYHF</sequence>
<evidence type="ECO:0000256" key="4">
    <source>
        <dbReference type="ARBA" id="ARBA00022452"/>
    </source>
</evidence>
<protein>
    <recommendedName>
        <fullName evidence="18">TonB-dependent receptor</fullName>
    </recommendedName>
</protein>
<evidence type="ECO:0000256" key="7">
    <source>
        <dbReference type="ARBA" id="ARBA00023077"/>
    </source>
</evidence>
<dbReference type="GO" id="GO:0015344">
    <property type="term" value="F:siderophore uptake transmembrane transporter activity"/>
    <property type="evidence" value="ECO:0007669"/>
    <property type="project" value="TreeGrafter"/>
</dbReference>
<evidence type="ECO:0000256" key="5">
    <source>
        <dbReference type="ARBA" id="ARBA00022692"/>
    </source>
</evidence>
<evidence type="ECO:0000256" key="11">
    <source>
        <dbReference type="PROSITE-ProRule" id="PRU01360"/>
    </source>
</evidence>
<keyword evidence="3 11" id="KW-0813">Transport</keyword>
<dbReference type="Pfam" id="PF00593">
    <property type="entry name" value="TonB_dep_Rec_b-barrel"/>
    <property type="match status" value="1"/>
</dbReference>
<dbReference type="PANTHER" id="PTHR30069:SF29">
    <property type="entry name" value="HEMOGLOBIN AND HEMOGLOBIN-HAPTOGLOBIN-BINDING PROTEIN 1-RELATED"/>
    <property type="match status" value="1"/>
</dbReference>
<dbReference type="InterPro" id="IPR012910">
    <property type="entry name" value="Plug_dom"/>
</dbReference>
<dbReference type="AlphaFoldDB" id="A0A556RHP9"/>
<dbReference type="InterPro" id="IPR010916">
    <property type="entry name" value="TonB_box_CS"/>
</dbReference>
<evidence type="ECO:0000256" key="10">
    <source>
        <dbReference type="ARBA" id="ARBA00023237"/>
    </source>
</evidence>
<evidence type="ECO:0000256" key="2">
    <source>
        <dbReference type="ARBA" id="ARBA00008143"/>
    </source>
</evidence>
<keyword evidence="8 11" id="KW-0472">Membrane</keyword>
<dbReference type="InterPro" id="IPR037066">
    <property type="entry name" value="Plug_dom_sf"/>
</dbReference>
<dbReference type="GO" id="GO:0044718">
    <property type="term" value="P:siderophore transmembrane transport"/>
    <property type="evidence" value="ECO:0007669"/>
    <property type="project" value="TreeGrafter"/>
</dbReference>
<name>A0A556RHP9_9GAMM</name>
<evidence type="ECO:0000313" key="16">
    <source>
        <dbReference type="EMBL" id="TSJ88425.1"/>
    </source>
</evidence>
<dbReference type="GO" id="GO:0009279">
    <property type="term" value="C:cell outer membrane"/>
    <property type="evidence" value="ECO:0007669"/>
    <property type="project" value="UniProtKB-SubCell"/>
</dbReference>
<feature type="domain" description="TonB-dependent receptor plug" evidence="15">
    <location>
        <begin position="78"/>
        <end position="169"/>
    </location>
</feature>
<dbReference type="Gene3D" id="2.170.130.10">
    <property type="entry name" value="TonB-dependent receptor, plug domain"/>
    <property type="match status" value="1"/>
</dbReference>
<comment type="caution">
    <text evidence="16">The sequence shown here is derived from an EMBL/GenBank/DDBJ whole genome shotgun (WGS) entry which is preliminary data.</text>
</comment>
<dbReference type="InterPro" id="IPR039426">
    <property type="entry name" value="TonB-dep_rcpt-like"/>
</dbReference>
<comment type="similarity">
    <text evidence="2">Belongs to the TonB-dependent receptor family. Hemoglobin/haptoglobin binding protein subfamily.</text>
</comment>
<evidence type="ECO:0000256" key="12">
    <source>
        <dbReference type="PROSITE-ProRule" id="PRU10143"/>
    </source>
</evidence>
<reference evidence="16 17" key="1">
    <citation type="submission" date="2019-07" db="EMBL/GenBank/DDBJ databases">
        <title>Gilliamella genomes.</title>
        <authorList>
            <person name="Zheng H."/>
        </authorList>
    </citation>
    <scope>NUCLEOTIDE SEQUENCE [LARGE SCALE GENOMIC DNA]</scope>
    <source>
        <strain evidence="16 17">W8131</strain>
    </source>
</reference>
<dbReference type="InterPro" id="IPR000531">
    <property type="entry name" value="Beta-barrel_TonB"/>
</dbReference>
<evidence type="ECO:0000256" key="1">
    <source>
        <dbReference type="ARBA" id="ARBA00004571"/>
    </source>
</evidence>
<keyword evidence="10 11" id="KW-0998">Cell outer membrane</keyword>
<evidence type="ECO:0000259" key="15">
    <source>
        <dbReference type="Pfam" id="PF07715"/>
    </source>
</evidence>
<dbReference type="Proteomes" id="UP000319138">
    <property type="component" value="Unassembled WGS sequence"/>
</dbReference>
<organism evidence="16 17">
    <name type="scientific">Gilliamella apicola</name>
    <dbReference type="NCBI Taxonomy" id="1196095"/>
    <lineage>
        <taxon>Bacteria</taxon>
        <taxon>Pseudomonadati</taxon>
        <taxon>Pseudomonadota</taxon>
        <taxon>Gammaproteobacteria</taxon>
        <taxon>Orbales</taxon>
        <taxon>Orbaceae</taxon>
        <taxon>Gilliamella</taxon>
    </lineage>
</organism>
<dbReference type="RefSeq" id="WP_144190178.1">
    <property type="nucleotide sequence ID" value="NZ_VMHL01000005.1"/>
</dbReference>
<feature type="chain" id="PRO_5021973205" description="TonB-dependent receptor" evidence="13">
    <location>
        <begin position="29"/>
        <end position="688"/>
    </location>
</feature>
<dbReference type="PANTHER" id="PTHR30069">
    <property type="entry name" value="TONB-DEPENDENT OUTER MEMBRANE RECEPTOR"/>
    <property type="match status" value="1"/>
</dbReference>
<dbReference type="InterPro" id="IPR036942">
    <property type="entry name" value="Beta-barrel_TonB_sf"/>
</dbReference>
<dbReference type="Gene3D" id="2.40.170.20">
    <property type="entry name" value="TonB-dependent receptor, beta-barrel domain"/>
    <property type="match status" value="1"/>
</dbReference>
<keyword evidence="5 11" id="KW-0812">Transmembrane</keyword>
<keyword evidence="9" id="KW-0675">Receptor</keyword>
<evidence type="ECO:0000256" key="3">
    <source>
        <dbReference type="ARBA" id="ARBA00022448"/>
    </source>
</evidence>
<feature type="domain" description="TonB-dependent receptor-like beta-barrel" evidence="14">
    <location>
        <begin position="226"/>
        <end position="649"/>
    </location>
</feature>
<accession>A0A556RHP9</accession>
<keyword evidence="7 12" id="KW-0798">TonB box</keyword>
<evidence type="ECO:0008006" key="18">
    <source>
        <dbReference type="Google" id="ProtNLM"/>
    </source>
</evidence>
<evidence type="ECO:0000259" key="14">
    <source>
        <dbReference type="Pfam" id="PF00593"/>
    </source>
</evidence>
<evidence type="ECO:0000256" key="8">
    <source>
        <dbReference type="ARBA" id="ARBA00023136"/>
    </source>
</evidence>
<dbReference type="EMBL" id="VMHL01000005">
    <property type="protein sequence ID" value="TSJ88425.1"/>
    <property type="molecule type" value="Genomic_DNA"/>
</dbReference>
<dbReference type="Pfam" id="PF07715">
    <property type="entry name" value="Plug"/>
    <property type="match status" value="1"/>
</dbReference>
<keyword evidence="6 13" id="KW-0732">Signal</keyword>
<evidence type="ECO:0000313" key="17">
    <source>
        <dbReference type="Proteomes" id="UP000319138"/>
    </source>
</evidence>
<proteinExistence type="inferred from homology"/>
<evidence type="ECO:0000256" key="9">
    <source>
        <dbReference type="ARBA" id="ARBA00023170"/>
    </source>
</evidence>
<evidence type="ECO:0000256" key="6">
    <source>
        <dbReference type="ARBA" id="ARBA00022729"/>
    </source>
</evidence>
<dbReference type="PROSITE" id="PS52016">
    <property type="entry name" value="TONB_DEPENDENT_REC_3"/>
    <property type="match status" value="1"/>
</dbReference>
<dbReference type="PROSITE" id="PS00430">
    <property type="entry name" value="TONB_DEPENDENT_REC_1"/>
    <property type="match status" value="1"/>
</dbReference>
<feature type="short sequence motif" description="TonB box" evidence="12">
    <location>
        <begin position="34"/>
        <end position="40"/>
    </location>
</feature>
<evidence type="ECO:0000256" key="13">
    <source>
        <dbReference type="SAM" id="SignalP"/>
    </source>
</evidence>
<comment type="subcellular location">
    <subcellularLocation>
        <location evidence="1 11">Cell outer membrane</location>
        <topology evidence="1 11">Multi-pass membrane protein</topology>
    </subcellularLocation>
</comment>
<dbReference type="SUPFAM" id="SSF56935">
    <property type="entry name" value="Porins"/>
    <property type="match status" value="1"/>
</dbReference>
<feature type="signal peptide" evidence="13">
    <location>
        <begin position="1"/>
        <end position="28"/>
    </location>
</feature>
<keyword evidence="4 11" id="KW-1134">Transmembrane beta strand</keyword>